<evidence type="ECO:0000313" key="6">
    <source>
        <dbReference type="EMBL" id="KJL23692.1"/>
    </source>
</evidence>
<evidence type="ECO:0000313" key="7">
    <source>
        <dbReference type="Proteomes" id="UP000033572"/>
    </source>
</evidence>
<evidence type="ECO:0000259" key="5">
    <source>
        <dbReference type="PROSITE" id="PS50893"/>
    </source>
</evidence>
<dbReference type="InterPro" id="IPR003593">
    <property type="entry name" value="AAA+_ATPase"/>
</dbReference>
<dbReference type="PATRIC" id="fig|104336.4.peg.1056"/>
<dbReference type="InterPro" id="IPR050166">
    <property type="entry name" value="ABC_transporter_ATP-bind"/>
</dbReference>
<dbReference type="Gene3D" id="3.40.50.300">
    <property type="entry name" value="P-loop containing nucleotide triphosphate hydrolases"/>
    <property type="match status" value="1"/>
</dbReference>
<dbReference type="EMBL" id="JYIU01000035">
    <property type="protein sequence ID" value="KJL23692.1"/>
    <property type="molecule type" value="Genomic_DNA"/>
</dbReference>
<dbReference type="GO" id="GO:0005524">
    <property type="term" value="F:ATP binding"/>
    <property type="evidence" value="ECO:0007669"/>
    <property type="project" value="UniProtKB-KW"/>
</dbReference>
<keyword evidence="1" id="KW-0813">Transport</keyword>
<evidence type="ECO:0000256" key="4">
    <source>
        <dbReference type="SAM" id="MobiDB-lite"/>
    </source>
</evidence>
<dbReference type="RefSeq" id="WP_341853351.1">
    <property type="nucleotide sequence ID" value="NZ_JYIU01000035.1"/>
</dbReference>
<name>A0A0F0KS23_9MICO</name>
<dbReference type="AlphaFoldDB" id="A0A0F0KS23"/>
<keyword evidence="2" id="KW-0547">Nucleotide-binding</keyword>
<dbReference type="GO" id="GO:0051301">
    <property type="term" value="P:cell division"/>
    <property type="evidence" value="ECO:0007669"/>
    <property type="project" value="UniProtKB-KW"/>
</dbReference>
<dbReference type="Proteomes" id="UP000033572">
    <property type="component" value="Unassembled WGS sequence"/>
</dbReference>
<evidence type="ECO:0000256" key="1">
    <source>
        <dbReference type="ARBA" id="ARBA00022448"/>
    </source>
</evidence>
<dbReference type="PROSITE" id="PS00211">
    <property type="entry name" value="ABC_TRANSPORTER_1"/>
    <property type="match status" value="1"/>
</dbReference>
<gene>
    <name evidence="6" type="primary">ftsE_1</name>
    <name evidence="6" type="ORF">RN50_01032</name>
</gene>
<accession>A0A0F0KS23</accession>
<feature type="region of interest" description="Disordered" evidence="4">
    <location>
        <begin position="214"/>
        <end position="233"/>
    </location>
</feature>
<keyword evidence="6" id="KW-0131">Cell cycle</keyword>
<dbReference type="PANTHER" id="PTHR42788:SF13">
    <property type="entry name" value="ALIPHATIC SULFONATES IMPORT ATP-BINDING PROTEIN SSUB"/>
    <property type="match status" value="1"/>
</dbReference>
<sequence length="257" mass="27695">MMTPNIESSLTLDGVAHSWDGSEFLFSGLTQTLHRSESWALTGPSGSGKSTLLSILAGWERPTLGEIQRRDLRRVHWVFQNPHGQPQRTALDHVAYPLLARGSSRRPAGAEALEILDMFRLGGRAGALFGELSGGESQRLMLARAVAAKPDLLLVDEPTAQLDRASASAVNAVLGNLAASGALVVVASHDQDTIAACDFRMDLASSASITSEVPGLGRQQSRVRPGGTSPAAQREEGSWRCALRCWRRCFWRLTPCP</sequence>
<protein>
    <submittedName>
        <fullName evidence="6">Cell division ATP-binding protein FtsE</fullName>
    </submittedName>
</protein>
<dbReference type="InterPro" id="IPR027417">
    <property type="entry name" value="P-loop_NTPase"/>
</dbReference>
<dbReference type="InterPro" id="IPR003439">
    <property type="entry name" value="ABC_transporter-like_ATP-bd"/>
</dbReference>
<dbReference type="GO" id="GO:0016887">
    <property type="term" value="F:ATP hydrolysis activity"/>
    <property type="evidence" value="ECO:0007669"/>
    <property type="project" value="InterPro"/>
</dbReference>
<dbReference type="InterPro" id="IPR017871">
    <property type="entry name" value="ABC_transporter-like_CS"/>
</dbReference>
<keyword evidence="7" id="KW-1185">Reference proteome</keyword>
<reference evidence="6 7" key="1">
    <citation type="submission" date="2015-02" db="EMBL/GenBank/DDBJ databases">
        <title>Draft genome sequences of ten Microbacterium spp. with emphasis on heavy metal contaminated environments.</title>
        <authorList>
            <person name="Corretto E."/>
        </authorList>
    </citation>
    <scope>NUCLEOTIDE SEQUENCE [LARGE SCALE GENOMIC DNA]</scope>
    <source>
        <strain evidence="6 7">DSM 12966</strain>
    </source>
</reference>
<organism evidence="6 7">
    <name type="scientific">Microbacterium foliorum</name>
    <dbReference type="NCBI Taxonomy" id="104336"/>
    <lineage>
        <taxon>Bacteria</taxon>
        <taxon>Bacillati</taxon>
        <taxon>Actinomycetota</taxon>
        <taxon>Actinomycetes</taxon>
        <taxon>Micrococcales</taxon>
        <taxon>Microbacteriaceae</taxon>
        <taxon>Microbacterium</taxon>
    </lineage>
</organism>
<dbReference type="Pfam" id="PF00005">
    <property type="entry name" value="ABC_tran"/>
    <property type="match status" value="1"/>
</dbReference>
<keyword evidence="6" id="KW-0132">Cell division</keyword>
<proteinExistence type="predicted"/>
<dbReference type="PANTHER" id="PTHR42788">
    <property type="entry name" value="TAURINE IMPORT ATP-BINDING PROTEIN-RELATED"/>
    <property type="match status" value="1"/>
</dbReference>
<keyword evidence="3 6" id="KW-0067">ATP-binding</keyword>
<feature type="domain" description="ABC transporter" evidence="5">
    <location>
        <begin position="10"/>
        <end position="231"/>
    </location>
</feature>
<dbReference type="SMART" id="SM00382">
    <property type="entry name" value="AAA"/>
    <property type="match status" value="1"/>
</dbReference>
<evidence type="ECO:0000256" key="3">
    <source>
        <dbReference type="ARBA" id="ARBA00022840"/>
    </source>
</evidence>
<dbReference type="SUPFAM" id="SSF52540">
    <property type="entry name" value="P-loop containing nucleoside triphosphate hydrolases"/>
    <property type="match status" value="1"/>
</dbReference>
<comment type="caution">
    <text evidence="6">The sequence shown here is derived from an EMBL/GenBank/DDBJ whole genome shotgun (WGS) entry which is preliminary data.</text>
</comment>
<dbReference type="PROSITE" id="PS50893">
    <property type="entry name" value="ABC_TRANSPORTER_2"/>
    <property type="match status" value="1"/>
</dbReference>
<evidence type="ECO:0000256" key="2">
    <source>
        <dbReference type="ARBA" id="ARBA00022741"/>
    </source>
</evidence>